<dbReference type="AlphaFoldDB" id="B2B782"/>
<dbReference type="PANTHER" id="PTHR24148:SF64">
    <property type="entry name" value="HETEROKARYON INCOMPATIBILITY DOMAIN-CONTAINING PROTEIN"/>
    <property type="match status" value="1"/>
</dbReference>
<dbReference type="KEGG" id="pan:PODANSg8877"/>
<evidence type="ECO:0000313" key="2">
    <source>
        <dbReference type="EMBL" id="CAP73660.1"/>
    </source>
</evidence>
<feature type="compositionally biased region" description="Polar residues" evidence="1">
    <location>
        <begin position="261"/>
        <end position="272"/>
    </location>
</feature>
<reference evidence="2" key="1">
    <citation type="journal article" date="2008" name="Genome Biol.">
        <title>The genome sequence of the model ascomycete fungus Podospora anserina.</title>
        <authorList>
            <person name="Espagne E."/>
            <person name="Lespinet O."/>
            <person name="Malagnac F."/>
            <person name="Da Silva C."/>
            <person name="Jaillon O."/>
            <person name="Porcel B.M."/>
            <person name="Couloux A."/>
            <person name="Aury J.-M."/>
            <person name="Segurens B."/>
            <person name="Poulain J."/>
            <person name="Anthouard V."/>
            <person name="Grossetete S."/>
            <person name="Khalili H."/>
            <person name="Coppin E."/>
            <person name="Dequard-Chablat M."/>
            <person name="Picard M."/>
            <person name="Contamine V."/>
            <person name="Arnaise S."/>
            <person name="Bourdais A."/>
            <person name="Berteaux-Lecellier V."/>
            <person name="Gautheret D."/>
            <person name="de Vries R.P."/>
            <person name="Battaglia E."/>
            <person name="Coutinho P.M."/>
            <person name="Danchin E.G.J."/>
            <person name="Henrissat B."/>
            <person name="El Khoury R."/>
            <person name="Sainsard-Chanet A."/>
            <person name="Boivin A."/>
            <person name="Pinan-Lucarre B."/>
            <person name="Sellem C.H."/>
            <person name="Debuchy R."/>
            <person name="Wincker P."/>
            <person name="Weissenbach J."/>
            <person name="Silar P."/>
        </authorList>
    </citation>
    <scope>NUCLEOTIDE SEQUENCE [LARGE SCALE GENOMIC DNA]</scope>
    <source>
        <strain evidence="2">S mat+</strain>
    </source>
</reference>
<dbReference type="PANTHER" id="PTHR24148">
    <property type="entry name" value="ANKYRIN REPEAT DOMAIN-CONTAINING PROTEIN 39 HOMOLOG-RELATED"/>
    <property type="match status" value="1"/>
</dbReference>
<organism evidence="2">
    <name type="scientific">Podospora anserina (strain S / ATCC MYA-4624 / DSM 980 / FGSC 10383)</name>
    <name type="common">Pleurage anserina</name>
    <dbReference type="NCBI Taxonomy" id="515849"/>
    <lineage>
        <taxon>Eukaryota</taxon>
        <taxon>Fungi</taxon>
        <taxon>Dikarya</taxon>
        <taxon>Ascomycota</taxon>
        <taxon>Pezizomycotina</taxon>
        <taxon>Sordariomycetes</taxon>
        <taxon>Sordariomycetidae</taxon>
        <taxon>Sordariales</taxon>
        <taxon>Podosporaceae</taxon>
        <taxon>Podospora</taxon>
        <taxon>Podospora anserina</taxon>
    </lineage>
</organism>
<sequence>MAYLKFPGPDPFTQILRLFSNREGYPATKEPWPEEWLISPALRSARQSLCYDARDKIYGLLGMAEIKNSWIKISYHDSYKYSNLYHDVVVGLLKRNTAPLKSMLNSIDHEPLEGCPSWVPDWSKPRETTALGYESSTANVYNASGSEKAYKFPKHSAGYQIIGSNNSELHTEGRVFDTIAVMSTVFSDPDIVQPLSANKDWIRCIKFVSRNFHTMYPPAHGSVFTAFWHTMVAGKDSSGMHPYSDAFAEIFSLLLDETTGRSPSLPGQTYSPRQMRPLGKGRLTMASLESRQSKKTFEEI</sequence>
<dbReference type="HOGENOM" id="CLU_927872_0_0_1"/>
<accession>B2B782</accession>
<dbReference type="InterPro" id="IPR052895">
    <property type="entry name" value="HetReg/Transcr_Mod"/>
</dbReference>
<dbReference type="RefSeq" id="XP_001911832.1">
    <property type="nucleotide sequence ID" value="XM_001911797.1"/>
</dbReference>
<gene>
    <name evidence="2" type="ORF">PODANS_2_10215</name>
</gene>
<name>B2B782_PODAN</name>
<reference evidence="2" key="2">
    <citation type="submission" date="2008-07" db="EMBL/GenBank/DDBJ databases">
        <authorList>
            <person name="Genoscope - CEA"/>
        </authorList>
    </citation>
    <scope>NUCLEOTIDE SEQUENCE</scope>
    <source>
        <strain evidence="2">S mat+</strain>
    </source>
</reference>
<dbReference type="EMBL" id="CU640366">
    <property type="protein sequence ID" value="CAP73660.1"/>
    <property type="molecule type" value="Genomic_DNA"/>
</dbReference>
<dbReference type="OrthoDB" id="4582161at2759"/>
<proteinExistence type="predicted"/>
<feature type="compositionally biased region" description="Basic and acidic residues" evidence="1">
    <location>
        <begin position="291"/>
        <end position="300"/>
    </location>
</feature>
<evidence type="ECO:0000256" key="1">
    <source>
        <dbReference type="SAM" id="MobiDB-lite"/>
    </source>
</evidence>
<dbReference type="VEuPathDB" id="FungiDB:PODANS_2_10215"/>
<protein>
    <submittedName>
        <fullName evidence="2">Podospora anserina S mat+ genomic DNA chromosome 2, supercontig 2</fullName>
    </submittedName>
</protein>
<feature type="region of interest" description="Disordered" evidence="1">
    <location>
        <begin position="261"/>
        <end position="300"/>
    </location>
</feature>
<dbReference type="GeneID" id="6196186"/>